<accession>A0ABY6FTR5</accession>
<evidence type="ECO:0000259" key="1">
    <source>
        <dbReference type="Pfam" id="PF04230"/>
    </source>
</evidence>
<dbReference type="PANTHER" id="PTHR36836:SF1">
    <property type="entry name" value="COLANIC ACID BIOSYNTHESIS PROTEIN WCAK"/>
    <property type="match status" value="1"/>
</dbReference>
<dbReference type="GO" id="GO:0016740">
    <property type="term" value="F:transferase activity"/>
    <property type="evidence" value="ECO:0007669"/>
    <property type="project" value="UniProtKB-KW"/>
</dbReference>
<keyword evidence="3" id="KW-1185">Reference proteome</keyword>
<sequence>MKIAILGDVGQPVYHVGDEAMTHAAVAELRRRGFEDLLVLSRNPAESRRAFGTDSAPTLPFPWPPADRSDYLDRVLRAADGDRSALPESDQAWNFVETLRGCGALLVAGGGNMNSLYGWLLYERAAAVAVARKLGLNVVVSGQTLGPDLHGPDRDVARDLMQQAGLTGAREEPSLHLMQDVAGNEAGIVHCLDDASFFASASVEAGEREDPAVPDGSFIAATFGPVHGEADRDAYLDALAGALDRVAETTGCSVVFLPHMATPRTALFGEEKAPGAANSDVDEQMHQDIAARMKMPSRILPIQNAARTAALTGRAAMVLTSRYHPVVFALDTAVPVVALAPEGYSDVRIRGALENWGAGRLALTLPALFDGSFAEAAVDVWKNRDAVSSFLGRTRDGRKAVFDSWWDTLGAALTGHEPDKQAGLGTLPEGFPEGLDSGWQRRDAAHRLTFLPLASALARLRIEHEHLYGNYVQASSERDDARGELQAWKNSRSFALLRKLAPARRILRGKK</sequence>
<evidence type="ECO:0000313" key="2">
    <source>
        <dbReference type="EMBL" id="UYB36538.1"/>
    </source>
</evidence>
<protein>
    <submittedName>
        <fullName evidence="2">Polysaccharide pyruvyl transferase family protein</fullName>
    </submittedName>
</protein>
<dbReference type="EMBL" id="CP106856">
    <property type="protein sequence ID" value="UYB36538.1"/>
    <property type="molecule type" value="Genomic_DNA"/>
</dbReference>
<gene>
    <name evidence="2" type="ORF">N9A08_02295</name>
</gene>
<feature type="domain" description="Polysaccharide pyruvyl transferase" evidence="1">
    <location>
        <begin position="16"/>
        <end position="341"/>
    </location>
</feature>
<dbReference type="Proteomes" id="UP001063368">
    <property type="component" value="Chromosome"/>
</dbReference>
<dbReference type="InterPro" id="IPR007345">
    <property type="entry name" value="Polysacch_pyruvyl_Trfase"/>
</dbReference>
<dbReference type="PANTHER" id="PTHR36836">
    <property type="entry name" value="COLANIC ACID BIOSYNTHESIS PROTEIN WCAK"/>
    <property type="match status" value="1"/>
</dbReference>
<dbReference type="Pfam" id="PF04230">
    <property type="entry name" value="PS_pyruv_trans"/>
    <property type="match status" value="1"/>
</dbReference>
<reference evidence="2" key="1">
    <citation type="submission" date="2022-09" db="EMBL/GenBank/DDBJ databases">
        <authorList>
            <person name="Li D."/>
            <person name="Cheng J."/>
            <person name="Li Y."/>
        </authorList>
    </citation>
    <scope>NUCLEOTIDE SEQUENCE</scope>
    <source>
        <strain evidence="2">DL</strain>
    </source>
</reference>
<keyword evidence="2" id="KW-0808">Transferase</keyword>
<evidence type="ECO:0000313" key="3">
    <source>
        <dbReference type="Proteomes" id="UP001063368"/>
    </source>
</evidence>
<name>A0ABY6FTR5_9MICC</name>
<organism evidence="2 3">
    <name type="scientific">Arthrobacter koreensis</name>
    <dbReference type="NCBI Taxonomy" id="199136"/>
    <lineage>
        <taxon>Bacteria</taxon>
        <taxon>Bacillati</taxon>
        <taxon>Actinomycetota</taxon>
        <taxon>Actinomycetes</taxon>
        <taxon>Micrococcales</taxon>
        <taxon>Micrococcaceae</taxon>
        <taxon>Arthrobacter</taxon>
    </lineage>
</organism>
<dbReference type="RefSeq" id="WP_263128209.1">
    <property type="nucleotide sequence ID" value="NZ_CP106856.1"/>
</dbReference>
<proteinExistence type="predicted"/>